<reference evidence="5 6" key="1">
    <citation type="submission" date="2022-06" db="EMBL/GenBank/DDBJ databases">
        <title>Ideonella sp. NS12-5 Genome sequencing and assembly.</title>
        <authorList>
            <person name="Jung Y."/>
        </authorList>
    </citation>
    <scope>NUCLEOTIDE SEQUENCE [LARGE SCALE GENOMIC DNA]</scope>
    <source>
        <strain evidence="5 6">NS12-5</strain>
    </source>
</reference>
<dbReference type="InterPro" id="IPR044946">
    <property type="entry name" value="Restrct_endonuc_typeI_TRD_sf"/>
</dbReference>
<dbReference type="Proteomes" id="UP001204851">
    <property type="component" value="Unassembled WGS sequence"/>
</dbReference>
<dbReference type="PANTHER" id="PTHR30408:SF12">
    <property type="entry name" value="TYPE I RESTRICTION ENZYME MJAVIII SPECIFICITY SUBUNIT"/>
    <property type="match status" value="1"/>
</dbReference>
<dbReference type="Gene3D" id="3.90.220.20">
    <property type="entry name" value="DNA methylase specificity domains"/>
    <property type="match status" value="2"/>
</dbReference>
<comment type="caution">
    <text evidence="5">The sequence shown here is derived from an EMBL/GenBank/DDBJ whole genome shotgun (WGS) entry which is preliminary data.</text>
</comment>
<dbReference type="SUPFAM" id="SSF116734">
    <property type="entry name" value="DNA methylase specificity domain"/>
    <property type="match status" value="2"/>
</dbReference>
<dbReference type="InterPro" id="IPR000055">
    <property type="entry name" value="Restrct_endonuc_typeI_TRD"/>
</dbReference>
<organism evidence="5 6">
    <name type="scientific">Ideonella oryzae</name>
    <dbReference type="NCBI Taxonomy" id="2937441"/>
    <lineage>
        <taxon>Bacteria</taxon>
        <taxon>Pseudomonadati</taxon>
        <taxon>Pseudomonadota</taxon>
        <taxon>Betaproteobacteria</taxon>
        <taxon>Burkholderiales</taxon>
        <taxon>Sphaerotilaceae</taxon>
        <taxon>Ideonella</taxon>
    </lineage>
</organism>
<dbReference type="Pfam" id="PF01420">
    <property type="entry name" value="Methylase_S"/>
    <property type="match status" value="1"/>
</dbReference>
<dbReference type="GO" id="GO:0004519">
    <property type="term" value="F:endonuclease activity"/>
    <property type="evidence" value="ECO:0007669"/>
    <property type="project" value="UniProtKB-KW"/>
</dbReference>
<dbReference type="GO" id="GO:0016787">
    <property type="term" value="F:hydrolase activity"/>
    <property type="evidence" value="ECO:0007669"/>
    <property type="project" value="UniProtKB-KW"/>
</dbReference>
<keyword evidence="5" id="KW-0378">Hydrolase</keyword>
<keyword evidence="5" id="KW-0255">Endonuclease</keyword>
<keyword evidence="6" id="KW-1185">Reference proteome</keyword>
<evidence type="ECO:0000256" key="3">
    <source>
        <dbReference type="ARBA" id="ARBA00023125"/>
    </source>
</evidence>
<sequence>MAGIYNGDPAPASYPDLLMRVRVGSTIHKHLLLEQLLAPKGRSYFAKTARGSSGSMVKIDRAILEAFPVLAPNVEEEQRAIAEVLSDANNLIDSLEQLLTKKRQIKQGAMQELLTGKRRLPGFTGKWTECNLAVLAEIRSGGTPSTRQSEFWDGDIPWCTPTDITALAGGKYISQTTRTLSEKGQKASSAELLPAGTVVMTSRATIGECAIASVPLTTNQGFKNLVPYAGTSGEFLYYLIGTQKQALLALCSGSTFLEIGKRQLAEFLVRAPVEFEEQKAIAQVLSDMDAEITALEARLTKARALKQAMAQALLTGRIRLPVAS</sequence>
<keyword evidence="2" id="KW-0680">Restriction system</keyword>
<evidence type="ECO:0000256" key="1">
    <source>
        <dbReference type="ARBA" id="ARBA00010923"/>
    </source>
</evidence>
<evidence type="ECO:0000313" key="6">
    <source>
        <dbReference type="Proteomes" id="UP001204851"/>
    </source>
</evidence>
<evidence type="ECO:0000259" key="4">
    <source>
        <dbReference type="Pfam" id="PF01420"/>
    </source>
</evidence>
<dbReference type="InterPro" id="IPR052021">
    <property type="entry name" value="Type-I_RS_S_subunit"/>
</dbReference>
<dbReference type="RefSeq" id="WP_252769571.1">
    <property type="nucleotide sequence ID" value="NZ_JAMXMC010000005.1"/>
</dbReference>
<dbReference type="EMBL" id="JAMXMC010000005">
    <property type="protein sequence ID" value="MCO5977034.1"/>
    <property type="molecule type" value="Genomic_DNA"/>
</dbReference>
<comment type="similarity">
    <text evidence="1">Belongs to the type-I restriction system S methylase family.</text>
</comment>
<dbReference type="CDD" id="cd17273">
    <property type="entry name" value="RMtype1_S_EcoJA69PI-TRD1-CR1_like"/>
    <property type="match status" value="1"/>
</dbReference>
<feature type="domain" description="Type I restriction modification DNA specificity" evidence="4">
    <location>
        <begin position="126"/>
        <end position="299"/>
    </location>
</feature>
<keyword evidence="5" id="KW-0540">Nuclease</keyword>
<keyword evidence="3" id="KW-0238">DNA-binding</keyword>
<proteinExistence type="inferred from homology"/>
<accession>A0ABT1BLD4</accession>
<dbReference type="EC" id="3.1.21.-" evidence="5"/>
<evidence type="ECO:0000256" key="2">
    <source>
        <dbReference type="ARBA" id="ARBA00022747"/>
    </source>
</evidence>
<name>A0ABT1BLD4_9BURK</name>
<dbReference type="Gene3D" id="1.10.287.1120">
    <property type="entry name" value="Bipartite methylase S protein"/>
    <property type="match status" value="1"/>
</dbReference>
<gene>
    <name evidence="5" type="ORF">M0L44_09955</name>
</gene>
<evidence type="ECO:0000313" key="5">
    <source>
        <dbReference type="EMBL" id="MCO5977034.1"/>
    </source>
</evidence>
<protein>
    <submittedName>
        <fullName evidence="5">Restriction endonuclease subunit S</fullName>
        <ecNumber evidence="5">3.1.21.-</ecNumber>
    </submittedName>
</protein>
<dbReference type="PANTHER" id="PTHR30408">
    <property type="entry name" value="TYPE-1 RESTRICTION ENZYME ECOKI SPECIFICITY PROTEIN"/>
    <property type="match status" value="1"/>
</dbReference>